<keyword evidence="5" id="KW-1133">Transmembrane helix</keyword>
<name>A0ABD3BDL6_9LAMI</name>
<reference evidence="10" key="1">
    <citation type="journal article" date="2024" name="IScience">
        <title>Strigolactones Initiate the Formation of Haustorium-like Structures in Castilleja.</title>
        <authorList>
            <person name="Buerger M."/>
            <person name="Peterson D."/>
            <person name="Chory J."/>
        </authorList>
    </citation>
    <scope>NUCLEOTIDE SEQUENCE [LARGE SCALE GENOMIC DNA]</scope>
</reference>
<dbReference type="AlphaFoldDB" id="A0ABD3BDL6"/>
<dbReference type="Proteomes" id="UP001632038">
    <property type="component" value="Unassembled WGS sequence"/>
</dbReference>
<keyword evidence="6" id="KW-0472">Membrane</keyword>
<dbReference type="InterPro" id="IPR006702">
    <property type="entry name" value="CASP_dom"/>
</dbReference>
<evidence type="ECO:0000256" key="1">
    <source>
        <dbReference type="ARBA" id="ARBA00004651"/>
    </source>
</evidence>
<dbReference type="InterPro" id="IPR006459">
    <property type="entry name" value="CASP/CASPL"/>
</dbReference>
<feature type="domain" description="Casparian strip membrane protein" evidence="8">
    <location>
        <begin position="2"/>
        <end position="70"/>
    </location>
</feature>
<dbReference type="EMBL" id="JAVIJP010000100">
    <property type="protein sequence ID" value="KAL3614935.1"/>
    <property type="molecule type" value="Genomic_DNA"/>
</dbReference>
<keyword evidence="4" id="KW-0812">Transmembrane</keyword>
<evidence type="ECO:0000256" key="2">
    <source>
        <dbReference type="ARBA" id="ARBA00007651"/>
    </source>
</evidence>
<comment type="caution">
    <text evidence="9">The sequence shown here is derived from an EMBL/GenBank/DDBJ whole genome shotgun (WGS) entry which is preliminary data.</text>
</comment>
<keyword evidence="3 7" id="KW-1003">Cell membrane</keyword>
<gene>
    <name evidence="9" type="ORF">CASFOL_040596</name>
</gene>
<organism evidence="9 10">
    <name type="scientific">Castilleja foliolosa</name>
    <dbReference type="NCBI Taxonomy" id="1961234"/>
    <lineage>
        <taxon>Eukaryota</taxon>
        <taxon>Viridiplantae</taxon>
        <taxon>Streptophyta</taxon>
        <taxon>Embryophyta</taxon>
        <taxon>Tracheophyta</taxon>
        <taxon>Spermatophyta</taxon>
        <taxon>Magnoliopsida</taxon>
        <taxon>eudicotyledons</taxon>
        <taxon>Gunneridae</taxon>
        <taxon>Pentapetalae</taxon>
        <taxon>asterids</taxon>
        <taxon>lamiids</taxon>
        <taxon>Lamiales</taxon>
        <taxon>Orobanchaceae</taxon>
        <taxon>Pedicularideae</taxon>
        <taxon>Castillejinae</taxon>
        <taxon>Castilleja</taxon>
    </lineage>
</organism>
<dbReference type="NCBIfam" id="TIGR01569">
    <property type="entry name" value="A_tha_TIGR01569"/>
    <property type="match status" value="1"/>
</dbReference>
<evidence type="ECO:0000256" key="3">
    <source>
        <dbReference type="ARBA" id="ARBA00022475"/>
    </source>
</evidence>
<keyword evidence="10" id="KW-1185">Reference proteome</keyword>
<dbReference type="GO" id="GO:0005886">
    <property type="term" value="C:plasma membrane"/>
    <property type="evidence" value="ECO:0007669"/>
    <property type="project" value="UniProtKB-SubCell"/>
</dbReference>
<comment type="subcellular location">
    <subcellularLocation>
        <location evidence="1 7">Cell membrane</location>
        <topology evidence="1 7">Multi-pass membrane protein</topology>
    </subcellularLocation>
</comment>
<evidence type="ECO:0000313" key="9">
    <source>
        <dbReference type="EMBL" id="KAL3614935.1"/>
    </source>
</evidence>
<proteinExistence type="inferred from homology"/>
<comment type="subunit">
    <text evidence="7">Homodimer and heterodimers.</text>
</comment>
<evidence type="ECO:0000256" key="6">
    <source>
        <dbReference type="ARBA" id="ARBA00023136"/>
    </source>
</evidence>
<evidence type="ECO:0000313" key="10">
    <source>
        <dbReference type="Proteomes" id="UP001632038"/>
    </source>
</evidence>
<evidence type="ECO:0000256" key="5">
    <source>
        <dbReference type="ARBA" id="ARBA00022989"/>
    </source>
</evidence>
<evidence type="ECO:0000259" key="8">
    <source>
        <dbReference type="Pfam" id="PF04535"/>
    </source>
</evidence>
<accession>A0ABD3BDL6</accession>
<evidence type="ECO:0000256" key="4">
    <source>
        <dbReference type="ARBA" id="ARBA00022692"/>
    </source>
</evidence>
<comment type="similarity">
    <text evidence="2 7">Belongs to the Casparian strip membrane proteins (CASP) family.</text>
</comment>
<dbReference type="Pfam" id="PF04535">
    <property type="entry name" value="CASP_dom"/>
    <property type="match status" value="1"/>
</dbReference>
<sequence length="91" mass="9867">MCVMSMIRGSVLLNKPLAWAIFSGDQVMAYLTIAAVGAAAQSDVFAKFGQTQLEWMQICSMYGKFCNQVAHDVDPPLITSPLVLGGVFVEH</sequence>
<evidence type="ECO:0000256" key="7">
    <source>
        <dbReference type="RuleBase" id="RU361233"/>
    </source>
</evidence>
<protein>
    <recommendedName>
        <fullName evidence="7">CASP-like protein</fullName>
    </recommendedName>
</protein>